<accession>A0A0U4WIF2</accession>
<dbReference type="Proteomes" id="UP000064137">
    <property type="component" value="Chromosome"/>
</dbReference>
<keyword evidence="3" id="KW-0804">Transcription</keyword>
<evidence type="ECO:0000259" key="4">
    <source>
        <dbReference type="PROSITE" id="PS50949"/>
    </source>
</evidence>
<dbReference type="RefSeq" id="WP_059314318.1">
    <property type="nucleotide sequence ID" value="NZ_CP013987.1"/>
</dbReference>
<feature type="domain" description="HTH gntR-type" evidence="4">
    <location>
        <begin position="2"/>
        <end position="69"/>
    </location>
</feature>
<dbReference type="SMART" id="SM00895">
    <property type="entry name" value="FCD"/>
    <property type="match status" value="1"/>
</dbReference>
<dbReference type="Gene3D" id="1.10.10.10">
    <property type="entry name" value="Winged helix-like DNA-binding domain superfamily/Winged helix DNA-binding domain"/>
    <property type="match status" value="1"/>
</dbReference>
<dbReference type="EMBL" id="CP013987">
    <property type="protein sequence ID" value="ALZ84108.1"/>
    <property type="molecule type" value="Genomic_DNA"/>
</dbReference>
<evidence type="ECO:0000256" key="3">
    <source>
        <dbReference type="ARBA" id="ARBA00023163"/>
    </source>
</evidence>
<dbReference type="Pfam" id="PF00392">
    <property type="entry name" value="GntR"/>
    <property type="match status" value="1"/>
</dbReference>
<dbReference type="SUPFAM" id="SSF46785">
    <property type="entry name" value="Winged helix' DNA-binding domain"/>
    <property type="match status" value="1"/>
</dbReference>
<dbReference type="PROSITE" id="PS50949">
    <property type="entry name" value="HTH_GNTR"/>
    <property type="match status" value="1"/>
</dbReference>
<keyword evidence="1" id="KW-0805">Transcription regulation</keyword>
<dbReference type="InterPro" id="IPR011711">
    <property type="entry name" value="GntR_C"/>
</dbReference>
<dbReference type="GO" id="GO:0003677">
    <property type="term" value="F:DNA binding"/>
    <property type="evidence" value="ECO:0007669"/>
    <property type="project" value="UniProtKB-KW"/>
</dbReference>
<dbReference type="InterPro" id="IPR036388">
    <property type="entry name" value="WH-like_DNA-bd_sf"/>
</dbReference>
<evidence type="ECO:0000313" key="5">
    <source>
        <dbReference type="EMBL" id="ALZ84108.1"/>
    </source>
</evidence>
<gene>
    <name evidence="5" type="ORF">APT59_07740</name>
</gene>
<evidence type="ECO:0000256" key="1">
    <source>
        <dbReference type="ARBA" id="ARBA00023015"/>
    </source>
</evidence>
<dbReference type="KEGG" id="por:APT59_07740"/>
<proteinExistence type="predicted"/>
<reference evidence="5 6" key="1">
    <citation type="submission" date="2016-01" db="EMBL/GenBank/DDBJ databases">
        <title>Annotation of Pseudomonas oryzihabitans USDA-ARS-USMARC-56511.</title>
        <authorList>
            <person name="Harhay G.P."/>
            <person name="Harhay D.M."/>
            <person name="Smith T.P.L."/>
            <person name="Bono J.L."/>
            <person name="Heaton M.P."/>
            <person name="Clawson M.L."/>
            <person name="Chitko-Mckown C.G."/>
            <person name="Capik S.F."/>
            <person name="DeDonder K.D."/>
            <person name="Apley M.D."/>
            <person name="Lubbers B.V."/>
            <person name="White B.J."/>
            <person name="Larson R.L."/>
        </authorList>
    </citation>
    <scope>NUCLEOTIDE SEQUENCE [LARGE SCALE GENOMIC DNA]</scope>
    <source>
        <strain evidence="5 6">USDA-ARS-USMARC-56511</strain>
    </source>
</reference>
<dbReference type="CDD" id="cd07377">
    <property type="entry name" value="WHTH_GntR"/>
    <property type="match status" value="1"/>
</dbReference>
<dbReference type="SMART" id="SM00345">
    <property type="entry name" value="HTH_GNTR"/>
    <property type="match status" value="1"/>
</dbReference>
<protein>
    <submittedName>
        <fullName evidence="5">GntR family transcriptional regulator</fullName>
    </submittedName>
</protein>
<dbReference type="Gene3D" id="1.20.120.530">
    <property type="entry name" value="GntR ligand-binding domain-like"/>
    <property type="match status" value="1"/>
</dbReference>
<dbReference type="SUPFAM" id="SSF48008">
    <property type="entry name" value="GntR ligand-binding domain-like"/>
    <property type="match status" value="1"/>
</dbReference>
<sequence length="235" mass="25492">MSKPGQRVLAALRQMILSGELTAGERLAEIPTAERFAVSRMPVRLALRTLAQEGLLERSGARGYQVRALTGADLEGAVEVRGVLEGLAARQAAERGLDAATRATLEDCLRRGDRLFAKGHVRLEDLEGYHDLNRAFHQAIVAASGNPAIAVALGRHEHLPFASVSALAVDAEDLDREYRRFNFAHLQHHAVFDALVRGQGARAEGIMREHAQATLGYARWFGGNEGEAGAMKVLV</sequence>
<dbReference type="Pfam" id="PF07729">
    <property type="entry name" value="FCD"/>
    <property type="match status" value="1"/>
</dbReference>
<evidence type="ECO:0000313" key="6">
    <source>
        <dbReference type="Proteomes" id="UP000064137"/>
    </source>
</evidence>
<evidence type="ECO:0000256" key="2">
    <source>
        <dbReference type="ARBA" id="ARBA00023125"/>
    </source>
</evidence>
<organism evidence="5 6">
    <name type="scientific">Pseudomonas oryzihabitans</name>
    <dbReference type="NCBI Taxonomy" id="47885"/>
    <lineage>
        <taxon>Bacteria</taxon>
        <taxon>Pseudomonadati</taxon>
        <taxon>Pseudomonadota</taxon>
        <taxon>Gammaproteobacteria</taxon>
        <taxon>Pseudomonadales</taxon>
        <taxon>Pseudomonadaceae</taxon>
        <taxon>Pseudomonas</taxon>
    </lineage>
</organism>
<name>A0A0U4WIF2_9PSED</name>
<dbReference type="PANTHER" id="PTHR43537">
    <property type="entry name" value="TRANSCRIPTIONAL REGULATOR, GNTR FAMILY"/>
    <property type="match status" value="1"/>
</dbReference>
<dbReference type="InterPro" id="IPR036390">
    <property type="entry name" value="WH_DNA-bd_sf"/>
</dbReference>
<keyword evidence="2" id="KW-0238">DNA-binding</keyword>
<dbReference type="AlphaFoldDB" id="A0A0U4WIF2"/>
<dbReference type="GO" id="GO:0003700">
    <property type="term" value="F:DNA-binding transcription factor activity"/>
    <property type="evidence" value="ECO:0007669"/>
    <property type="project" value="InterPro"/>
</dbReference>
<dbReference type="OrthoDB" id="8066003at2"/>
<dbReference type="InterPro" id="IPR008920">
    <property type="entry name" value="TF_FadR/GntR_C"/>
</dbReference>
<dbReference type="InterPro" id="IPR000524">
    <property type="entry name" value="Tscrpt_reg_HTH_GntR"/>
</dbReference>
<dbReference type="PANTHER" id="PTHR43537:SF51">
    <property type="entry name" value="HTH-TYPE TRANSCRIPTIONAL REGULATOR LGOR-RELATED"/>
    <property type="match status" value="1"/>
</dbReference>